<evidence type="ECO:0000313" key="2">
    <source>
        <dbReference type="EMBL" id="MEG3183740.1"/>
    </source>
</evidence>
<dbReference type="Proteomes" id="UP001355056">
    <property type="component" value="Unassembled WGS sequence"/>
</dbReference>
<name>A0ABU7YXP3_9GAMM</name>
<dbReference type="RefSeq" id="WP_332616023.1">
    <property type="nucleotide sequence ID" value="NZ_JAXGFP010000003.1"/>
</dbReference>
<evidence type="ECO:0000313" key="3">
    <source>
        <dbReference type="Proteomes" id="UP001355056"/>
    </source>
</evidence>
<dbReference type="EMBL" id="JAXGFP010000003">
    <property type="protein sequence ID" value="MEG3183740.1"/>
    <property type="molecule type" value="Genomic_DNA"/>
</dbReference>
<organism evidence="2 3">
    <name type="scientific">Novilysobacter erysipheiresistens</name>
    <dbReference type="NCBI Taxonomy" id="1749332"/>
    <lineage>
        <taxon>Bacteria</taxon>
        <taxon>Pseudomonadati</taxon>
        <taxon>Pseudomonadota</taxon>
        <taxon>Gammaproteobacteria</taxon>
        <taxon>Lysobacterales</taxon>
        <taxon>Lysobacteraceae</taxon>
        <taxon>Novilysobacter</taxon>
    </lineage>
</organism>
<comment type="caution">
    <text evidence="2">The sequence shown here is derived from an EMBL/GenBank/DDBJ whole genome shotgun (WGS) entry which is preliminary data.</text>
</comment>
<gene>
    <name evidence="2" type="ORF">SNE34_06935</name>
</gene>
<accession>A0ABU7YXP3</accession>
<reference evidence="2 3" key="1">
    <citation type="journal article" date="2016" name="Int. J. Syst. Evol. Microbiol.">
        <title>Lysobacter erysipheiresistens sp. nov., an antagonist of powdery mildew, isolated from tobacco-cultivated soil.</title>
        <authorList>
            <person name="Xie B."/>
            <person name="Li T."/>
            <person name="Lin X."/>
            <person name="Wang C.J."/>
            <person name="Chen Y.J."/>
            <person name="Liu W.J."/>
            <person name="Zhao Z.W."/>
        </authorList>
    </citation>
    <scope>NUCLEOTIDE SEQUENCE [LARGE SCALE GENOMIC DNA]</scope>
    <source>
        <strain evidence="2 3">RS-LYSO-3</strain>
    </source>
</reference>
<proteinExistence type="predicted"/>
<feature type="region of interest" description="Disordered" evidence="1">
    <location>
        <begin position="1"/>
        <end position="22"/>
    </location>
</feature>
<evidence type="ECO:0000256" key="1">
    <source>
        <dbReference type="SAM" id="MobiDB-lite"/>
    </source>
</evidence>
<protein>
    <submittedName>
        <fullName evidence="2">Uncharacterized protein</fullName>
    </submittedName>
</protein>
<keyword evidence="3" id="KW-1185">Reference proteome</keyword>
<sequence>MKTATPARHAATAAHDSATPGATGKALMDAALAAACTIGIEARSYFGSRPWAEIEPALSTCWARNYARLRVDWINVAEMAYTAWSYQGSRVLLAPEPPFREVAS</sequence>